<reference evidence="5 6" key="1">
    <citation type="submission" date="2020-02" db="EMBL/GenBank/DDBJ databases">
        <authorList>
            <person name="Li X.-J."/>
            <person name="Han X.-M."/>
        </authorList>
    </citation>
    <scope>NUCLEOTIDE SEQUENCE [LARGE SCALE GENOMIC DNA]</scope>
    <source>
        <strain evidence="5 6">CCTCC AB 2017055</strain>
    </source>
</reference>
<accession>A0A6L9S849</accession>
<dbReference type="InterPro" id="IPR036390">
    <property type="entry name" value="WH_DNA-bd_sf"/>
</dbReference>
<dbReference type="Gene3D" id="1.20.120.530">
    <property type="entry name" value="GntR ligand-binding domain-like"/>
    <property type="match status" value="1"/>
</dbReference>
<evidence type="ECO:0000256" key="1">
    <source>
        <dbReference type="ARBA" id="ARBA00023015"/>
    </source>
</evidence>
<dbReference type="SMART" id="SM00895">
    <property type="entry name" value="FCD"/>
    <property type="match status" value="1"/>
</dbReference>
<comment type="caution">
    <text evidence="5">The sequence shown here is derived from an EMBL/GenBank/DDBJ whole genome shotgun (WGS) entry which is preliminary data.</text>
</comment>
<dbReference type="InterPro" id="IPR036388">
    <property type="entry name" value="WH-like_DNA-bd_sf"/>
</dbReference>
<dbReference type="PROSITE" id="PS50949">
    <property type="entry name" value="HTH_GNTR"/>
    <property type="match status" value="1"/>
</dbReference>
<proteinExistence type="predicted"/>
<name>A0A6L9S849_9ACTN</name>
<dbReference type="SUPFAM" id="SSF48008">
    <property type="entry name" value="GntR ligand-binding domain-like"/>
    <property type="match status" value="1"/>
</dbReference>
<dbReference type="EMBL" id="JAAGOA010000007">
    <property type="protein sequence ID" value="NEE00871.1"/>
    <property type="molecule type" value="Genomic_DNA"/>
</dbReference>
<dbReference type="GO" id="GO:0003677">
    <property type="term" value="F:DNA binding"/>
    <property type="evidence" value="ECO:0007669"/>
    <property type="project" value="UniProtKB-KW"/>
</dbReference>
<dbReference type="SMART" id="SM00345">
    <property type="entry name" value="HTH_GNTR"/>
    <property type="match status" value="1"/>
</dbReference>
<keyword evidence="2" id="KW-0238">DNA-binding</keyword>
<organism evidence="5 6">
    <name type="scientific">Phytoactinopolyspora halotolerans</name>
    <dbReference type="NCBI Taxonomy" id="1981512"/>
    <lineage>
        <taxon>Bacteria</taxon>
        <taxon>Bacillati</taxon>
        <taxon>Actinomycetota</taxon>
        <taxon>Actinomycetes</taxon>
        <taxon>Jiangellales</taxon>
        <taxon>Jiangellaceae</taxon>
        <taxon>Phytoactinopolyspora</taxon>
    </lineage>
</organism>
<evidence type="ECO:0000256" key="3">
    <source>
        <dbReference type="ARBA" id="ARBA00023163"/>
    </source>
</evidence>
<dbReference type="GO" id="GO:0003700">
    <property type="term" value="F:DNA-binding transcription factor activity"/>
    <property type="evidence" value="ECO:0007669"/>
    <property type="project" value="InterPro"/>
</dbReference>
<dbReference type="Pfam" id="PF07729">
    <property type="entry name" value="FCD"/>
    <property type="match status" value="1"/>
</dbReference>
<dbReference type="SUPFAM" id="SSF46785">
    <property type="entry name" value="Winged helix' DNA-binding domain"/>
    <property type="match status" value="1"/>
</dbReference>
<dbReference type="InterPro" id="IPR000524">
    <property type="entry name" value="Tscrpt_reg_HTH_GntR"/>
</dbReference>
<protein>
    <submittedName>
        <fullName evidence="5">FadR family transcriptional regulator</fullName>
    </submittedName>
</protein>
<dbReference type="InterPro" id="IPR011711">
    <property type="entry name" value="GntR_C"/>
</dbReference>
<evidence type="ECO:0000256" key="2">
    <source>
        <dbReference type="ARBA" id="ARBA00023125"/>
    </source>
</evidence>
<evidence type="ECO:0000259" key="4">
    <source>
        <dbReference type="PROSITE" id="PS50949"/>
    </source>
</evidence>
<dbReference type="InterPro" id="IPR008920">
    <property type="entry name" value="TF_FadR/GntR_C"/>
</dbReference>
<dbReference type="PANTHER" id="PTHR43537">
    <property type="entry name" value="TRANSCRIPTIONAL REGULATOR, GNTR FAMILY"/>
    <property type="match status" value="1"/>
</dbReference>
<evidence type="ECO:0000313" key="6">
    <source>
        <dbReference type="Proteomes" id="UP000475214"/>
    </source>
</evidence>
<dbReference type="PANTHER" id="PTHR43537:SF44">
    <property type="entry name" value="GNTR FAMILY REGULATORY PROTEIN"/>
    <property type="match status" value="1"/>
</dbReference>
<keyword evidence="3" id="KW-0804">Transcription</keyword>
<dbReference type="Proteomes" id="UP000475214">
    <property type="component" value="Unassembled WGS sequence"/>
</dbReference>
<dbReference type="RefSeq" id="WP_163737439.1">
    <property type="nucleotide sequence ID" value="NZ_JAAGOA010000007.1"/>
</dbReference>
<gene>
    <name evidence="5" type="ORF">G1H10_11905</name>
</gene>
<evidence type="ECO:0000313" key="5">
    <source>
        <dbReference type="EMBL" id="NEE00871.1"/>
    </source>
</evidence>
<dbReference type="Pfam" id="PF00392">
    <property type="entry name" value="GntR"/>
    <property type="match status" value="1"/>
</dbReference>
<keyword evidence="6" id="KW-1185">Reference proteome</keyword>
<feature type="domain" description="HTH gntR-type" evidence="4">
    <location>
        <begin position="4"/>
        <end position="71"/>
    </location>
</feature>
<dbReference type="AlphaFoldDB" id="A0A6L9S849"/>
<keyword evidence="1" id="KW-0805">Transcription regulation</keyword>
<sequence>MVSPTLHSAVLDALGSDIVSGDLPAGSVLTLESLQERYSVSRGVARECMRILESLHLVRSQRRTGIRIEPESAWNVYDRRVIRWRLDSKHRGAQLRSLTELRLGIEPIAAHLASLRATDEERAELRAATGDMRRFGDTHRPGRYLSADVEFHRIILTASRNEMYVALFEPIAEVLQESPSHGRPEYPVPETIGYHEAVMEAVCAGDPDGAEKAMTTLLSDVRAALKLV</sequence>
<dbReference type="Gene3D" id="1.10.10.10">
    <property type="entry name" value="Winged helix-like DNA-binding domain superfamily/Winged helix DNA-binding domain"/>
    <property type="match status" value="1"/>
</dbReference>